<feature type="region of interest" description="Disordered" evidence="1">
    <location>
        <begin position="124"/>
        <end position="156"/>
    </location>
</feature>
<dbReference type="EMBL" id="CM026431">
    <property type="protein sequence ID" value="KAG0558469.1"/>
    <property type="molecule type" value="Genomic_DNA"/>
</dbReference>
<protein>
    <submittedName>
        <fullName evidence="2">Uncharacterized protein</fullName>
    </submittedName>
</protein>
<evidence type="ECO:0000256" key="1">
    <source>
        <dbReference type="SAM" id="MobiDB-lite"/>
    </source>
</evidence>
<feature type="compositionally biased region" description="Basic and acidic residues" evidence="1">
    <location>
        <begin position="143"/>
        <end position="156"/>
    </location>
</feature>
<feature type="compositionally biased region" description="Basic and acidic residues" evidence="1">
    <location>
        <begin position="1"/>
        <end position="13"/>
    </location>
</feature>
<sequence>MKLKRRGDCERQQKQGSGSSRHYNRPSKRGAACDSLIERALSTHARKMKKNLFRRHALQLDNFSIYLTRTTLPSKPEATAPNPTLSHNCRDATWWIATNPRRESFSRKYTKDCNHLSCSSTQIDNFKSPLRTESQSQFNRNSHTSDPRKQKKLTND</sequence>
<accession>A0A8T0GJW0</accession>
<dbReference type="Proteomes" id="UP000822688">
    <property type="component" value="Chromosome 10"/>
</dbReference>
<dbReference type="AlphaFoldDB" id="A0A8T0GJW0"/>
<keyword evidence="3" id="KW-1185">Reference proteome</keyword>
<comment type="caution">
    <text evidence="2">The sequence shown here is derived from an EMBL/GenBank/DDBJ whole genome shotgun (WGS) entry which is preliminary data.</text>
</comment>
<organism evidence="2 3">
    <name type="scientific">Ceratodon purpureus</name>
    <name type="common">Fire moss</name>
    <name type="synonym">Dicranum purpureum</name>
    <dbReference type="NCBI Taxonomy" id="3225"/>
    <lineage>
        <taxon>Eukaryota</taxon>
        <taxon>Viridiplantae</taxon>
        <taxon>Streptophyta</taxon>
        <taxon>Embryophyta</taxon>
        <taxon>Bryophyta</taxon>
        <taxon>Bryophytina</taxon>
        <taxon>Bryopsida</taxon>
        <taxon>Dicranidae</taxon>
        <taxon>Pseudoditrichales</taxon>
        <taxon>Ditrichaceae</taxon>
        <taxon>Ceratodon</taxon>
    </lineage>
</organism>
<gene>
    <name evidence="2" type="ORF">KC19_10G030600</name>
</gene>
<proteinExistence type="predicted"/>
<evidence type="ECO:0000313" key="2">
    <source>
        <dbReference type="EMBL" id="KAG0558469.1"/>
    </source>
</evidence>
<name>A0A8T0GJW0_CERPU</name>
<reference evidence="2" key="1">
    <citation type="submission" date="2020-06" db="EMBL/GenBank/DDBJ databases">
        <title>WGS assembly of Ceratodon purpureus strain R40.</title>
        <authorList>
            <person name="Carey S.B."/>
            <person name="Jenkins J."/>
            <person name="Shu S."/>
            <person name="Lovell J.T."/>
            <person name="Sreedasyam A."/>
            <person name="Maumus F."/>
            <person name="Tiley G.P."/>
            <person name="Fernandez-Pozo N."/>
            <person name="Barry K."/>
            <person name="Chen C."/>
            <person name="Wang M."/>
            <person name="Lipzen A."/>
            <person name="Daum C."/>
            <person name="Saski C.A."/>
            <person name="Payton A.C."/>
            <person name="Mcbreen J.C."/>
            <person name="Conrad R.E."/>
            <person name="Kollar L.M."/>
            <person name="Olsson S."/>
            <person name="Huttunen S."/>
            <person name="Landis J.B."/>
            <person name="Wickett N.J."/>
            <person name="Johnson M.G."/>
            <person name="Rensing S.A."/>
            <person name="Grimwood J."/>
            <person name="Schmutz J."/>
            <person name="Mcdaniel S.F."/>
        </authorList>
    </citation>
    <scope>NUCLEOTIDE SEQUENCE</scope>
    <source>
        <strain evidence="2">R40</strain>
    </source>
</reference>
<evidence type="ECO:0000313" key="3">
    <source>
        <dbReference type="Proteomes" id="UP000822688"/>
    </source>
</evidence>
<feature type="region of interest" description="Disordered" evidence="1">
    <location>
        <begin position="1"/>
        <end position="29"/>
    </location>
</feature>
<feature type="compositionally biased region" description="Polar residues" evidence="1">
    <location>
        <begin position="124"/>
        <end position="142"/>
    </location>
</feature>